<evidence type="ECO:0000313" key="2">
    <source>
        <dbReference type="EMBL" id="MBB4014033.1"/>
    </source>
</evidence>
<keyword evidence="1" id="KW-0732">Signal</keyword>
<evidence type="ECO:0000256" key="1">
    <source>
        <dbReference type="SAM" id="SignalP"/>
    </source>
</evidence>
<name>A0A840BN19_9RHOO</name>
<dbReference type="RefSeq" id="WP_183635936.1">
    <property type="nucleotide sequence ID" value="NZ_BAABLE010000005.1"/>
</dbReference>
<organism evidence="2 3">
    <name type="scientific">Niveibacterium umoris</name>
    <dbReference type="NCBI Taxonomy" id="1193620"/>
    <lineage>
        <taxon>Bacteria</taxon>
        <taxon>Pseudomonadati</taxon>
        <taxon>Pseudomonadota</taxon>
        <taxon>Betaproteobacteria</taxon>
        <taxon>Rhodocyclales</taxon>
        <taxon>Rhodocyclaceae</taxon>
        <taxon>Niveibacterium</taxon>
    </lineage>
</organism>
<sequence length="112" mass="12035">MRLALRTWIAMLAALCLAAACVSNPAPPAPSKYERAWNAALGGVQDAGVTIMHAEPNSGLIRGTKNGIDVTVTVTRLPDGAVKVQFDSQGETKNDPQLPDRFAQAYERRMGR</sequence>
<dbReference type="EMBL" id="JACIET010000002">
    <property type="protein sequence ID" value="MBB4014033.1"/>
    <property type="molecule type" value="Genomic_DNA"/>
</dbReference>
<comment type="caution">
    <text evidence="2">The sequence shown here is derived from an EMBL/GenBank/DDBJ whole genome shotgun (WGS) entry which is preliminary data.</text>
</comment>
<evidence type="ECO:0000313" key="3">
    <source>
        <dbReference type="Proteomes" id="UP000561045"/>
    </source>
</evidence>
<feature type="chain" id="PRO_5032440622" evidence="1">
    <location>
        <begin position="26"/>
        <end position="112"/>
    </location>
</feature>
<gene>
    <name evidence="2" type="ORF">GGR36_003379</name>
</gene>
<protein>
    <submittedName>
        <fullName evidence="2">Uncharacterized protein</fullName>
    </submittedName>
</protein>
<dbReference type="Proteomes" id="UP000561045">
    <property type="component" value="Unassembled WGS sequence"/>
</dbReference>
<proteinExistence type="predicted"/>
<reference evidence="2 3" key="1">
    <citation type="submission" date="2020-08" db="EMBL/GenBank/DDBJ databases">
        <title>Genomic Encyclopedia of Type Strains, Phase IV (KMG-IV): sequencing the most valuable type-strain genomes for metagenomic binning, comparative biology and taxonomic classification.</title>
        <authorList>
            <person name="Goeker M."/>
        </authorList>
    </citation>
    <scope>NUCLEOTIDE SEQUENCE [LARGE SCALE GENOMIC DNA]</scope>
    <source>
        <strain evidence="2 3">DSM 106739</strain>
    </source>
</reference>
<feature type="signal peptide" evidence="1">
    <location>
        <begin position="1"/>
        <end position="25"/>
    </location>
</feature>
<keyword evidence="3" id="KW-1185">Reference proteome</keyword>
<dbReference type="PROSITE" id="PS51257">
    <property type="entry name" value="PROKAR_LIPOPROTEIN"/>
    <property type="match status" value="1"/>
</dbReference>
<accession>A0A840BN19</accession>
<dbReference type="AlphaFoldDB" id="A0A840BN19"/>